<comment type="similarity">
    <text evidence="1">Belongs to the DENND6 family.</text>
</comment>
<dbReference type="Pfam" id="PF03407">
    <property type="entry name" value="Nucleotid_trans"/>
    <property type="match status" value="1"/>
</dbReference>
<dbReference type="EMBL" id="BABT02000026">
    <property type="protein sequence ID" value="GAA94068.1"/>
    <property type="molecule type" value="Genomic_DNA"/>
</dbReference>
<dbReference type="PANTHER" id="PTHR13677">
    <property type="entry name" value="LD41638P"/>
    <property type="match status" value="1"/>
</dbReference>
<dbReference type="AlphaFoldDB" id="G7DU08"/>
<comment type="caution">
    <text evidence="4">The sequence shown here is derived from an EMBL/GenBank/DDBJ whole genome shotgun (WGS) entry which is preliminary data.</text>
</comment>
<evidence type="ECO:0000313" key="5">
    <source>
        <dbReference type="Proteomes" id="UP000009131"/>
    </source>
</evidence>
<feature type="region of interest" description="Disordered" evidence="2">
    <location>
        <begin position="26"/>
        <end position="111"/>
    </location>
</feature>
<reference evidence="4 5" key="2">
    <citation type="journal article" date="2012" name="Open Biol.">
        <title>Characteristics of nucleosomes and linker DNA regions on the genome of the basidiomycete Mixia osmundae revealed by mono- and dinucleosome mapping.</title>
        <authorList>
            <person name="Nishida H."/>
            <person name="Kondo S."/>
            <person name="Matsumoto T."/>
            <person name="Suzuki Y."/>
            <person name="Yoshikawa H."/>
            <person name="Taylor T.D."/>
            <person name="Sugiyama J."/>
        </authorList>
    </citation>
    <scope>NUCLEOTIDE SEQUENCE [LARGE SCALE GENOMIC DNA]</scope>
    <source>
        <strain evidence="5">CBS 9802 / IAM 14324 / JCM 22182 / KY 12970</strain>
    </source>
</reference>
<accession>G7DU08</accession>
<reference evidence="4 5" key="1">
    <citation type="journal article" date="2011" name="J. Gen. Appl. Microbiol.">
        <title>Draft genome sequencing of the enigmatic basidiomycete Mixia osmundae.</title>
        <authorList>
            <person name="Nishida H."/>
            <person name="Nagatsuka Y."/>
            <person name="Sugiyama J."/>
        </authorList>
    </citation>
    <scope>NUCLEOTIDE SEQUENCE [LARGE SCALE GENOMIC DNA]</scope>
    <source>
        <strain evidence="5">CBS 9802 / IAM 14324 / JCM 22182 / KY 12970</strain>
    </source>
</reference>
<dbReference type="Proteomes" id="UP000009131">
    <property type="component" value="Unassembled WGS sequence"/>
</dbReference>
<dbReference type="RefSeq" id="XP_014570336.1">
    <property type="nucleotide sequence ID" value="XM_014714850.1"/>
</dbReference>
<keyword evidence="5" id="KW-1185">Reference proteome</keyword>
<dbReference type="eggNOG" id="KOG2432">
    <property type="taxonomic scope" value="Eukaryota"/>
</dbReference>
<protein>
    <recommendedName>
        <fullName evidence="3">UDENN domain-containing protein</fullName>
    </recommendedName>
</protein>
<feature type="compositionally biased region" description="Polar residues" evidence="2">
    <location>
        <begin position="51"/>
        <end position="78"/>
    </location>
</feature>
<dbReference type="InParanoid" id="G7DU08"/>
<evidence type="ECO:0000256" key="2">
    <source>
        <dbReference type="SAM" id="MobiDB-lite"/>
    </source>
</evidence>
<dbReference type="PANTHER" id="PTHR13677:SF0">
    <property type="entry name" value="LD41638P"/>
    <property type="match status" value="1"/>
</dbReference>
<name>G7DU08_MIXOS</name>
<feature type="compositionally biased region" description="Basic residues" evidence="2">
    <location>
        <begin position="84"/>
        <end position="95"/>
    </location>
</feature>
<gene>
    <name evidence="4" type="primary">Mo00715</name>
    <name evidence="4" type="ORF">E5Q_00715</name>
</gene>
<dbReference type="PROSITE" id="PS50211">
    <property type="entry name" value="DENN"/>
    <property type="match status" value="1"/>
</dbReference>
<dbReference type="InterPro" id="IPR024224">
    <property type="entry name" value="DENND6"/>
</dbReference>
<proteinExistence type="inferred from homology"/>
<dbReference type="OrthoDB" id="10265409at2759"/>
<dbReference type="InterPro" id="IPR037516">
    <property type="entry name" value="Tripartite_DENN"/>
</dbReference>
<dbReference type="GO" id="GO:0005085">
    <property type="term" value="F:guanyl-nucleotide exchange factor activity"/>
    <property type="evidence" value="ECO:0007669"/>
    <property type="project" value="InterPro"/>
</dbReference>
<dbReference type="InterPro" id="IPR005069">
    <property type="entry name" value="Nucl-diP-sugar_transferase"/>
</dbReference>
<evidence type="ECO:0000256" key="1">
    <source>
        <dbReference type="ARBA" id="ARBA00007159"/>
    </source>
</evidence>
<evidence type="ECO:0000313" key="4">
    <source>
        <dbReference type="EMBL" id="GAA94068.1"/>
    </source>
</evidence>
<organism evidence="4 5">
    <name type="scientific">Mixia osmundae (strain CBS 9802 / IAM 14324 / JCM 22182 / KY 12970)</name>
    <dbReference type="NCBI Taxonomy" id="764103"/>
    <lineage>
        <taxon>Eukaryota</taxon>
        <taxon>Fungi</taxon>
        <taxon>Dikarya</taxon>
        <taxon>Basidiomycota</taxon>
        <taxon>Pucciniomycotina</taxon>
        <taxon>Mixiomycetes</taxon>
        <taxon>Mixiales</taxon>
        <taxon>Mixiaceae</taxon>
        <taxon>Mixia</taxon>
    </lineage>
</organism>
<evidence type="ECO:0000259" key="3">
    <source>
        <dbReference type="PROSITE" id="PS50211"/>
    </source>
</evidence>
<dbReference type="GO" id="GO:0055037">
    <property type="term" value="C:recycling endosome"/>
    <property type="evidence" value="ECO:0007669"/>
    <property type="project" value="TreeGrafter"/>
</dbReference>
<dbReference type="HOGENOM" id="CLU_295615_0_0_1"/>
<feature type="domain" description="UDENN" evidence="3">
    <location>
        <begin position="146"/>
        <end position="544"/>
    </location>
</feature>
<sequence>MKATKRYSSLAVESEDSDLGSLASLDLGALSPTQPTESRFQHAQHDLCPGSGSSATLRQASEPRSSLATLKIPSQSSIDLLRTQNRRPGGHIRRRSSIDSALSPSLRRAPSTSSLRVDQDYLARKIPLPAQVLSDIDLARLRRWVVAFMTVQFDIDNGPLLDNIWPPYALTSEERMTVAFASFPDSSSQRLQLGAQTFVWRLPGNDGKSIWGAVFFDRARAADAKRGFHQRSLVIGTSVDAPGLFSYLVTALGQRFLGRSEGAAAIAHAAQNIINWPSPSQLGGWANVPFLGKNLNVLNTAIAEAQQKPPLQHHVIANVPLRPLSQVFAGHISELWTIWELLILGEPILVYAAGDAARASDTVMWLRSLVRPLPFDGELRPYLTLQDHDFAKVCIKTKPRPGLLVGTSNGIIRKACQHWPHVITFAADGHGRVLSSTHRRCTRRDDAVLQAAEQAAAAGNFIAADDALCCHFRALTERFLAPLSHYVSDLRRSPAQRSMAFHETDFLKALRSQGSPLVFRMRSFDGEQKKRSVAWKPRWLRRPTQLVALTLFACIALSTVLALPSQHVQARATEQLLRVVESLKTHASLYPADVLSHASARKSDWPDWYRQAGHLSKYLLRREVPLDRTLFVIIADHTYVPAIRNFDQVLRQHGHSDAVVTLCLSIDCIDRLEEHSLIGYHGYLNQSVADIKLHSNIDLAKTGYNFVFADGDVYLNPAFDPLHGMLPLSDQSWDIQMSWERNRNQTNIGWYFIRSSDYSIGYLERCLETMTRKPGWDQAIYDNEYKRLRKEAEYKGELDTLRIKILSCENNMSWMREPWQATYGNATAMAAHVAQATTIHFTCIEKNVKLLFAHLWGLWQDLDGYYSRPRPLLRLPHLNGTVDELRQQWTFARRLGTETGRQVIFPEYVTLFLDTRAEERPGFRVFYIDGDELLHSIVSSSFTEIREARGLSALSEQDVKPDTSLAALKDAISRFSSETIAVLPDFSVAARIYAESSRPQMLPMCEFIDWPREGCLRVCGNPA</sequence>